<proteinExistence type="predicted"/>
<feature type="signal peptide" evidence="1">
    <location>
        <begin position="1"/>
        <end position="19"/>
    </location>
</feature>
<comment type="caution">
    <text evidence="2">The sequence shown here is derived from an EMBL/GenBank/DDBJ whole genome shotgun (WGS) entry which is preliminary data.</text>
</comment>
<name>A0A369ZS03_9PAST</name>
<evidence type="ECO:0000256" key="1">
    <source>
        <dbReference type="SAM" id="SignalP"/>
    </source>
</evidence>
<dbReference type="AlphaFoldDB" id="A0A369ZS03"/>
<reference evidence="2 3" key="1">
    <citation type="submission" date="2018-05" db="EMBL/GenBank/DDBJ databases">
        <title>Draft Genome Sequences for a Diverse set of 7 Haemophilus Species.</title>
        <authorList>
            <person name="Nichols M."/>
            <person name="Topaz N."/>
            <person name="Wang X."/>
            <person name="Wang X."/>
            <person name="Boxrud D."/>
        </authorList>
    </citation>
    <scope>NUCLEOTIDE SEQUENCE [LARGE SCALE GENOMIC DNA]</scope>
    <source>
        <strain evidence="2 3">C2014016342</strain>
    </source>
</reference>
<dbReference type="PROSITE" id="PS51257">
    <property type="entry name" value="PROKAR_LIPOPROTEIN"/>
    <property type="match status" value="1"/>
</dbReference>
<evidence type="ECO:0000313" key="3">
    <source>
        <dbReference type="Proteomes" id="UP000253945"/>
    </source>
</evidence>
<sequence length="171" mass="18385">MKQLSCALLLCLGLTGCQAVTDTLSTVNSALGSVNSALSGTMISANAQNSADNSVQNAKPNSGAKALYNEAKPAISKYVAAVACNNENLLKIYADPDSTAPSETILPQIHMRHHKSGCLNVSRIEKIEKKAANAILFQVVYVSPQSEEVDRVRHSAIKQPNGEWLFNYFGY</sequence>
<feature type="chain" id="PRO_5016893588" description="Lipoprotein" evidence="1">
    <location>
        <begin position="20"/>
        <end position="171"/>
    </location>
</feature>
<keyword evidence="3" id="KW-1185">Reference proteome</keyword>
<accession>A0A369ZS03</accession>
<protein>
    <recommendedName>
        <fullName evidence="4">Lipoprotein</fullName>
    </recommendedName>
</protein>
<keyword evidence="1" id="KW-0732">Signal</keyword>
<dbReference type="Proteomes" id="UP000253945">
    <property type="component" value="Unassembled WGS sequence"/>
</dbReference>
<dbReference type="RefSeq" id="WP_111354074.1">
    <property type="nucleotide sequence ID" value="NZ_QEQF01000004.1"/>
</dbReference>
<evidence type="ECO:0008006" key="4">
    <source>
        <dbReference type="Google" id="ProtNLM"/>
    </source>
</evidence>
<dbReference type="EMBL" id="QEQF01000004">
    <property type="protein sequence ID" value="RDF10512.1"/>
    <property type="molecule type" value="Genomic_DNA"/>
</dbReference>
<organism evidence="2 3">
    <name type="scientific">Haemophilus paraphrohaemolyticus</name>
    <dbReference type="NCBI Taxonomy" id="736"/>
    <lineage>
        <taxon>Bacteria</taxon>
        <taxon>Pseudomonadati</taxon>
        <taxon>Pseudomonadota</taxon>
        <taxon>Gammaproteobacteria</taxon>
        <taxon>Pasteurellales</taxon>
        <taxon>Pasteurellaceae</taxon>
        <taxon>Haemophilus</taxon>
    </lineage>
</organism>
<evidence type="ECO:0000313" key="2">
    <source>
        <dbReference type="EMBL" id="RDF10512.1"/>
    </source>
</evidence>
<gene>
    <name evidence="2" type="ORF">DPV92_05835</name>
</gene>